<gene>
    <name evidence="1" type="primary">53</name>
    <name evidence="1" type="ORF">SEA_MOLIVIA_53</name>
</gene>
<name>A0A286S1U4_9CAUD</name>
<dbReference type="EMBL" id="MF185731">
    <property type="protein sequence ID" value="ASX99277.1"/>
    <property type="molecule type" value="Genomic_DNA"/>
</dbReference>
<dbReference type="GeneID" id="40086265"/>
<dbReference type="Proteomes" id="UP000225204">
    <property type="component" value="Segment"/>
</dbReference>
<accession>A0A286S1U4</accession>
<sequence>MTKSAMQELAESLGLTAEEFSEFAKAIESVDVSPKAELMHRLNLRVQDIDPGPSINWPGDRAILELWDHRPSRAIVGPKKEVLH</sequence>
<proteinExistence type="predicted"/>
<organism evidence="1 2">
    <name type="scientific">Arthrobacter phage Molivia</name>
    <dbReference type="NCBI Taxonomy" id="2015839"/>
    <lineage>
        <taxon>Viruses</taxon>
        <taxon>Duplodnaviria</taxon>
        <taxon>Heunggongvirae</taxon>
        <taxon>Uroviricota</taxon>
        <taxon>Caudoviricetes</taxon>
        <taxon>Amigovirus</taxon>
        <taxon>Amigovirus molivia</taxon>
    </lineage>
</organism>
<evidence type="ECO:0000313" key="1">
    <source>
        <dbReference type="EMBL" id="ASX99277.1"/>
    </source>
</evidence>
<protein>
    <submittedName>
        <fullName evidence="1">Uncharacterized protein</fullName>
    </submittedName>
</protein>
<evidence type="ECO:0000313" key="2">
    <source>
        <dbReference type="Proteomes" id="UP000225204"/>
    </source>
</evidence>
<dbReference type="OrthoDB" id="41260at10239"/>
<dbReference type="RefSeq" id="YP_009610177.1">
    <property type="nucleotide sequence ID" value="NC_042001.1"/>
</dbReference>
<keyword evidence="2" id="KW-1185">Reference proteome</keyword>
<reference evidence="2" key="1">
    <citation type="submission" date="2017-06" db="EMBL/GenBank/DDBJ databases">
        <authorList>
            <person name="Kim H.J."/>
            <person name="Triplett B.A."/>
        </authorList>
    </citation>
    <scope>NUCLEOTIDE SEQUENCE [LARGE SCALE GENOMIC DNA]</scope>
</reference>
<dbReference type="KEGG" id="vg:40086265"/>